<dbReference type="PANTHER" id="PTHR32278">
    <property type="entry name" value="F-BOX DOMAIN-CONTAINING PROTEIN"/>
    <property type="match status" value="1"/>
</dbReference>
<dbReference type="Pfam" id="PF14299">
    <property type="entry name" value="PP2"/>
    <property type="match status" value="1"/>
</dbReference>
<dbReference type="AlphaFoldDB" id="A0ABD3SVK5"/>
<dbReference type="PANTHER" id="PTHR32278:SF116">
    <property type="entry name" value="F-BOX PROTEIN PP2-B10-LIKE"/>
    <property type="match status" value="1"/>
</dbReference>
<gene>
    <name evidence="2" type="ORF">ACJIZ3_017172</name>
</gene>
<dbReference type="EMBL" id="JBJXBP010000005">
    <property type="protein sequence ID" value="KAL3828370.1"/>
    <property type="molecule type" value="Genomic_DNA"/>
</dbReference>
<keyword evidence="1" id="KW-0175">Coiled coil</keyword>
<name>A0ABD3SVK5_9LAMI</name>
<protein>
    <submittedName>
        <fullName evidence="2">Uncharacterized protein</fullName>
    </submittedName>
</protein>
<accession>A0ABD3SVK5</accession>
<proteinExistence type="predicted"/>
<feature type="coiled-coil region" evidence="1">
    <location>
        <begin position="423"/>
        <end position="478"/>
    </location>
</feature>
<evidence type="ECO:0000313" key="3">
    <source>
        <dbReference type="Proteomes" id="UP001634393"/>
    </source>
</evidence>
<dbReference type="Proteomes" id="UP001634393">
    <property type="component" value="Unassembled WGS sequence"/>
</dbReference>
<sequence length="526" mass="60068">MAMNDSMNSTYSSNISFGSSSDFDYSFRSNESLYYDNQEFSFPNLPAAVESDAMNEEEVPAQSFVVCERNGKICYMSGARELLILMRHTSQYWDWTTHPDSRFSEVAVLHYGRYLDIRGRMKTQKLSPNTLYAAYLVFKLTSWSKGLESANAVVNFFNEESDRDAEERARSVYLEPGNRKFGSLAVRRIDGWMELEIGNFYTDVGQDKAVEARVLERTSWKTGLIVEGIEFRPLSSESPFVHEQRFQLVVAKLSDDEETEETGINISLLQEFASLPDPKIEDSQTPITSDEGIGSYSDVRQLDLVFDPRITDHEPTFKSTLESHDTTYSSADRFCPDWNLKKNSSLKDKGVGVEMMAKLLLPRDESLLAALTRDELFSGGYDCLSELVYFFHGMKRMVEVKDVEADDLKQKLLKSEVEVQLALAFKDSELEELRKQVEILKFEAMKAAESIKEVEKKVENCEARAANAVEKYKNSEELKVDKHKFASKAFAIGFELCKKQVLEVDPNFDMSHVDVKRLELKTQTLQ</sequence>
<evidence type="ECO:0000313" key="2">
    <source>
        <dbReference type="EMBL" id="KAL3828370.1"/>
    </source>
</evidence>
<organism evidence="2 3">
    <name type="scientific">Penstemon smallii</name>
    <dbReference type="NCBI Taxonomy" id="265156"/>
    <lineage>
        <taxon>Eukaryota</taxon>
        <taxon>Viridiplantae</taxon>
        <taxon>Streptophyta</taxon>
        <taxon>Embryophyta</taxon>
        <taxon>Tracheophyta</taxon>
        <taxon>Spermatophyta</taxon>
        <taxon>Magnoliopsida</taxon>
        <taxon>eudicotyledons</taxon>
        <taxon>Gunneridae</taxon>
        <taxon>Pentapetalae</taxon>
        <taxon>asterids</taxon>
        <taxon>lamiids</taxon>
        <taxon>Lamiales</taxon>
        <taxon>Plantaginaceae</taxon>
        <taxon>Cheloneae</taxon>
        <taxon>Penstemon</taxon>
    </lineage>
</organism>
<reference evidence="2 3" key="1">
    <citation type="submission" date="2024-12" db="EMBL/GenBank/DDBJ databases">
        <title>The unique morphological basis and parallel evolutionary history of personate flowers in Penstemon.</title>
        <authorList>
            <person name="Depatie T.H."/>
            <person name="Wessinger C.A."/>
        </authorList>
    </citation>
    <scope>NUCLEOTIDE SEQUENCE [LARGE SCALE GENOMIC DNA]</scope>
    <source>
        <strain evidence="2">WTNN_2</strain>
        <tissue evidence="2">Leaf</tissue>
    </source>
</reference>
<comment type="caution">
    <text evidence="2">The sequence shown here is derived from an EMBL/GenBank/DDBJ whole genome shotgun (WGS) entry which is preliminary data.</text>
</comment>
<keyword evidence="3" id="KW-1185">Reference proteome</keyword>
<evidence type="ECO:0000256" key="1">
    <source>
        <dbReference type="SAM" id="Coils"/>
    </source>
</evidence>
<dbReference type="InterPro" id="IPR025886">
    <property type="entry name" value="PP2-like"/>
</dbReference>